<feature type="region of interest" description="Disordered" evidence="1">
    <location>
        <begin position="207"/>
        <end position="233"/>
    </location>
</feature>
<dbReference type="EMBL" id="SDMP01000001">
    <property type="protein sequence ID" value="RYR77475.1"/>
    <property type="molecule type" value="Genomic_DNA"/>
</dbReference>
<feature type="compositionally biased region" description="Polar residues" evidence="1">
    <location>
        <begin position="40"/>
        <end position="54"/>
    </location>
</feature>
<dbReference type="Proteomes" id="UP000289738">
    <property type="component" value="Chromosome A01"/>
</dbReference>
<keyword evidence="3" id="KW-1185">Reference proteome</keyword>
<evidence type="ECO:0000256" key="1">
    <source>
        <dbReference type="SAM" id="MobiDB-lite"/>
    </source>
</evidence>
<name>A0A445EPS3_ARAHY</name>
<evidence type="ECO:0000313" key="2">
    <source>
        <dbReference type="EMBL" id="RYR77475.1"/>
    </source>
</evidence>
<sequence length="233" mass="26930">MKKEKEGSNTRGGARGRGRTKCSKHEPTSKFLGRNHPTILINSTEPARTSSTTKRLMAINGSSKRSSSSMDRPTKRVSNSYDGQQKEEYTKMYEIINNSAAEYERFMSKVMQEQAQLREDQAQQRELLQGMNNRQDAFYKSQSEYRMFREARHRDKVEYDMRTQARLNYVCGTLPVLNPQIQTFGEVYKVLEEQEISRVKFNEQSKKAMEQELEQEGLRTHQAGQGGRGLAHC</sequence>
<organism evidence="2 3">
    <name type="scientific">Arachis hypogaea</name>
    <name type="common">Peanut</name>
    <dbReference type="NCBI Taxonomy" id="3818"/>
    <lineage>
        <taxon>Eukaryota</taxon>
        <taxon>Viridiplantae</taxon>
        <taxon>Streptophyta</taxon>
        <taxon>Embryophyta</taxon>
        <taxon>Tracheophyta</taxon>
        <taxon>Spermatophyta</taxon>
        <taxon>Magnoliopsida</taxon>
        <taxon>eudicotyledons</taxon>
        <taxon>Gunneridae</taxon>
        <taxon>Pentapetalae</taxon>
        <taxon>rosids</taxon>
        <taxon>fabids</taxon>
        <taxon>Fabales</taxon>
        <taxon>Fabaceae</taxon>
        <taxon>Papilionoideae</taxon>
        <taxon>50 kb inversion clade</taxon>
        <taxon>dalbergioids sensu lato</taxon>
        <taxon>Dalbergieae</taxon>
        <taxon>Pterocarpus clade</taxon>
        <taxon>Arachis</taxon>
    </lineage>
</organism>
<reference evidence="2 3" key="1">
    <citation type="submission" date="2019-01" db="EMBL/GenBank/DDBJ databases">
        <title>Sequencing of cultivated peanut Arachis hypogaea provides insights into genome evolution and oil improvement.</title>
        <authorList>
            <person name="Chen X."/>
        </authorList>
    </citation>
    <scope>NUCLEOTIDE SEQUENCE [LARGE SCALE GENOMIC DNA]</scope>
    <source>
        <strain evidence="3">cv. Fuhuasheng</strain>
        <tissue evidence="2">Leaves</tissue>
    </source>
</reference>
<evidence type="ECO:0000313" key="3">
    <source>
        <dbReference type="Proteomes" id="UP000289738"/>
    </source>
</evidence>
<gene>
    <name evidence="2" type="ORF">Ahy_A01g001962</name>
</gene>
<accession>A0A445EPS3</accession>
<feature type="compositionally biased region" description="Gly residues" evidence="1">
    <location>
        <begin position="224"/>
        <end position="233"/>
    </location>
</feature>
<feature type="region of interest" description="Disordered" evidence="1">
    <location>
        <begin position="1"/>
        <end position="82"/>
    </location>
</feature>
<proteinExistence type="predicted"/>
<comment type="caution">
    <text evidence="2">The sequence shown here is derived from an EMBL/GenBank/DDBJ whole genome shotgun (WGS) entry which is preliminary data.</text>
</comment>
<dbReference type="AlphaFoldDB" id="A0A445EPS3"/>
<protein>
    <submittedName>
        <fullName evidence="2">Uncharacterized protein</fullName>
    </submittedName>
</protein>